<dbReference type="Proteomes" id="UP000008366">
    <property type="component" value="Unassembled WGS sequence"/>
</dbReference>
<dbReference type="InterPro" id="IPR044862">
    <property type="entry name" value="Pro_4_hyd_alph_FE2OG_OXY"/>
</dbReference>
<sequence length="752" mass="81547">MTTKDLDELALLLGGGMSARSSAALPKREQSPTVTVAGFGELRLPLTAATARRLVAKGEAAPFGKGEETLLDTSVRHTWHFPRTAVDVDWHGQLDDILDEARRALALPVGCRLEAEFHSLLVYERGQFFAQHQDSEKDDAMVATLVVVLQSPSSGGELVVHGPEGPSTYAGSRDATTMVALYADAVHEVLPVRTGHRVALTYNLLLRGDTAGQTVGGDAVAEAETLLNRHFTTAVKPRYGGEAATPTRVAYLLDHSYTPRALVGGMGRLKGVDAERAAILREAAARAGCEVVLALADVHETRDDGYGGDESLIDSEVTITHARAADGTVEEPGILLTNAELTATTPSRALRAYAREHQGYMGNYGNTIDRWYHRGALLVWPTHLAFANRVRAAPAAELRTALRRLAEHDDSATRDIAGLLPIWPDVVSSLGYRHLVSGEPSGVSHLFADAMALASHLDDETMGDALLHPFAIDDLSPEGADSLLGLADTRGPAWTRARISRWFSPEARRSYGGLSENWVEDLPELTRALRQRPDLTSLLLQQSWAWLRPQLPSQLAATSTTTVRSRLADLGKLLASVMGAVAEADGAADEVRAEVIAWCSDEASDSLLDLLLPALNAAGAWPAARIDKSGLRDLARVASDLLEQRANSAPREVDDWSIHLPAGCSCDLCEKLVGFLANPAARVLEWPIAKQGRQHLHHRLDGAELPVTHVTRRQGSPYVLVLRKTADLFEADARRRSEAEQELRRIAKTWWA</sequence>
<proteinExistence type="predicted"/>
<evidence type="ECO:0000259" key="1">
    <source>
        <dbReference type="PROSITE" id="PS51471"/>
    </source>
</evidence>
<dbReference type="PANTHER" id="PTHR33099:SF7">
    <property type="entry name" value="MYND-TYPE DOMAIN-CONTAINING PROTEIN"/>
    <property type="match status" value="1"/>
</dbReference>
<dbReference type="PROSITE" id="PS51471">
    <property type="entry name" value="FE2OG_OXY"/>
    <property type="match status" value="1"/>
</dbReference>
<dbReference type="Pfam" id="PF13640">
    <property type="entry name" value="2OG-FeII_Oxy_3"/>
    <property type="match status" value="1"/>
</dbReference>
<dbReference type="eggNOG" id="COG3751">
    <property type="taxonomic scope" value="Bacteria"/>
</dbReference>
<dbReference type="EMBL" id="BAHD01000053">
    <property type="protein sequence ID" value="GAB96970.1"/>
    <property type="molecule type" value="Genomic_DNA"/>
</dbReference>
<dbReference type="Gene3D" id="2.60.120.620">
    <property type="entry name" value="q2cbj1_9rhob like domain"/>
    <property type="match status" value="1"/>
</dbReference>
<comment type="caution">
    <text evidence="2">The sequence shown here is derived from an EMBL/GenBank/DDBJ whole genome shotgun (WGS) entry which is preliminary data.</text>
</comment>
<dbReference type="STRING" id="1184609.KILIM_053_00210"/>
<dbReference type="PANTHER" id="PTHR33099">
    <property type="entry name" value="FE2OG DIOXYGENASE DOMAIN-CONTAINING PROTEIN"/>
    <property type="match status" value="1"/>
</dbReference>
<accession>K6WCH4</accession>
<feature type="domain" description="Fe2OG dioxygenase" evidence="1">
    <location>
        <begin position="114"/>
        <end position="208"/>
    </location>
</feature>
<evidence type="ECO:0000313" key="2">
    <source>
        <dbReference type="EMBL" id="GAB96970.1"/>
    </source>
</evidence>
<dbReference type="RefSeq" id="WP_006593502.1">
    <property type="nucleotide sequence ID" value="NZ_BAHD01000053.1"/>
</dbReference>
<protein>
    <recommendedName>
        <fullName evidence="1">Fe2OG dioxygenase domain-containing protein</fullName>
    </recommendedName>
</protein>
<organism evidence="2 3">
    <name type="scientific">Kineosphaera limosa NBRC 100340</name>
    <dbReference type="NCBI Taxonomy" id="1184609"/>
    <lineage>
        <taxon>Bacteria</taxon>
        <taxon>Bacillati</taxon>
        <taxon>Actinomycetota</taxon>
        <taxon>Actinomycetes</taxon>
        <taxon>Micrococcales</taxon>
        <taxon>Dermatophilaceae</taxon>
        <taxon>Kineosphaera</taxon>
    </lineage>
</organism>
<keyword evidence="3" id="KW-1185">Reference proteome</keyword>
<reference evidence="2 3" key="1">
    <citation type="submission" date="2012-08" db="EMBL/GenBank/DDBJ databases">
        <title>Whole genome shotgun sequence of Kineosphaera limosa NBRC 100340.</title>
        <authorList>
            <person name="Yoshida I."/>
            <person name="Isaki S."/>
            <person name="Hosoyama A."/>
            <person name="Tsuchikane K."/>
            <person name="Katsumata H."/>
            <person name="Ando Y."/>
            <person name="Ohji S."/>
            <person name="Hamada M."/>
            <person name="Tamura T."/>
            <person name="Yamazoe A."/>
            <person name="Yamazaki S."/>
            <person name="Fujita N."/>
        </authorList>
    </citation>
    <scope>NUCLEOTIDE SEQUENCE [LARGE SCALE GENOMIC DNA]</scope>
    <source>
        <strain evidence="2 3">NBRC 100340</strain>
    </source>
</reference>
<evidence type="ECO:0000313" key="3">
    <source>
        <dbReference type="Proteomes" id="UP000008366"/>
    </source>
</evidence>
<dbReference type="InterPro" id="IPR005123">
    <property type="entry name" value="Oxoglu/Fe-dep_dioxygenase_dom"/>
</dbReference>
<dbReference type="OrthoDB" id="9782970at2"/>
<dbReference type="AlphaFoldDB" id="K6WCH4"/>
<gene>
    <name evidence="2" type="ORF">KILIM_053_00210</name>
</gene>
<name>K6WCH4_9MICO</name>